<evidence type="ECO:0000256" key="15">
    <source>
        <dbReference type="HAMAP-Rule" id="MF_00202"/>
    </source>
</evidence>
<feature type="binding site" evidence="15">
    <location>
        <position position="381"/>
    </location>
    <ligand>
        <name>Mn(2+)</name>
        <dbReference type="ChEBI" id="CHEBI:29035"/>
    </ligand>
</feature>
<keyword evidence="5 15" id="KW-0963">Cytoplasm</keyword>
<dbReference type="NCBIfam" id="TIGR02150">
    <property type="entry name" value="IPP_isom_1"/>
    <property type="match status" value="1"/>
</dbReference>
<evidence type="ECO:0000256" key="3">
    <source>
        <dbReference type="ARBA" id="ARBA00007579"/>
    </source>
</evidence>
<dbReference type="PANTHER" id="PTHR43646">
    <property type="entry name" value="GLYCOSYLTRANSFERASE"/>
    <property type="match status" value="1"/>
</dbReference>
<gene>
    <name evidence="15 18" type="primary">idi</name>
    <name evidence="18" type="ORF">MHL29_00475</name>
</gene>
<dbReference type="Pfam" id="PF00293">
    <property type="entry name" value="NUDIX"/>
    <property type="match status" value="1"/>
</dbReference>
<dbReference type="PROSITE" id="PS51462">
    <property type="entry name" value="NUDIX"/>
    <property type="match status" value="1"/>
</dbReference>
<keyword evidence="6" id="KW-0328">Glycosyltransferase</keyword>
<feature type="binding site" evidence="15">
    <location>
        <position position="291"/>
    </location>
    <ligand>
        <name>Mn(2+)</name>
        <dbReference type="ChEBI" id="CHEBI:29035"/>
    </ligand>
</feature>
<dbReference type="InterPro" id="IPR056375">
    <property type="entry name" value="Idi_bact"/>
</dbReference>
<evidence type="ECO:0000256" key="13">
    <source>
        <dbReference type="ARBA" id="ARBA00037904"/>
    </source>
</evidence>
<proteinExistence type="inferred from homology"/>
<feature type="binding site" evidence="15">
    <location>
        <position position="335"/>
    </location>
    <ligand>
        <name>Mn(2+)</name>
        <dbReference type="ChEBI" id="CHEBI:29035"/>
    </ligand>
</feature>
<dbReference type="CDD" id="cd00761">
    <property type="entry name" value="Glyco_tranf_GTA_type"/>
    <property type="match status" value="1"/>
</dbReference>
<evidence type="ECO:0000256" key="10">
    <source>
        <dbReference type="ARBA" id="ARBA00023229"/>
    </source>
</evidence>
<keyword evidence="7" id="KW-0808">Transferase</keyword>
<comment type="similarity">
    <text evidence="14">Belongs to the glycosyltransferase 2 family. CrtQ subfamily.</text>
</comment>
<evidence type="ECO:0000256" key="8">
    <source>
        <dbReference type="ARBA" id="ARBA00023136"/>
    </source>
</evidence>
<feature type="binding site" evidence="15">
    <location>
        <position position="379"/>
    </location>
    <ligand>
        <name>Mn(2+)</name>
        <dbReference type="ChEBI" id="CHEBI:29035"/>
    </ligand>
</feature>
<dbReference type="PANTHER" id="PTHR43646:SF2">
    <property type="entry name" value="GLYCOSYLTRANSFERASE 2-LIKE DOMAIN-CONTAINING PROTEIN"/>
    <property type="match status" value="1"/>
</dbReference>
<keyword evidence="10 15" id="KW-0414">Isoprene biosynthesis</keyword>
<dbReference type="Gene3D" id="3.90.550.10">
    <property type="entry name" value="Spore Coat Polysaccharide Biosynthesis Protein SpsA, Chain A"/>
    <property type="match status" value="1"/>
</dbReference>
<evidence type="ECO:0000256" key="1">
    <source>
        <dbReference type="ARBA" id="ARBA00004236"/>
    </source>
</evidence>
<comment type="cofactor">
    <cofactor evidence="15">
        <name>Mg(2+)</name>
        <dbReference type="ChEBI" id="CHEBI:18420"/>
    </cofactor>
    <text evidence="15">Binds 1 Mg(2+) ion per subunit. The magnesium ion binds only when substrate is bound.</text>
</comment>
<feature type="binding site" evidence="15">
    <location>
        <position position="298"/>
    </location>
    <ligand>
        <name>Mn(2+)</name>
        <dbReference type="ChEBI" id="CHEBI:29035"/>
    </ligand>
</feature>
<dbReference type="NCBIfam" id="NF002995">
    <property type="entry name" value="PRK03759.1"/>
    <property type="match status" value="1"/>
</dbReference>
<keyword evidence="8" id="KW-0472">Membrane</keyword>
<dbReference type="InterPro" id="IPR001173">
    <property type="entry name" value="Glyco_trans_2-like"/>
</dbReference>
<evidence type="ECO:0000256" key="11">
    <source>
        <dbReference type="ARBA" id="ARBA00023235"/>
    </source>
</evidence>
<evidence type="ECO:0000259" key="17">
    <source>
        <dbReference type="PROSITE" id="PS51462"/>
    </source>
</evidence>
<dbReference type="EC" id="5.3.3.2" evidence="15 16"/>
<dbReference type="RefSeq" id="WP_239261344.1">
    <property type="nucleotide sequence ID" value="NZ_JAKRCV010000001.1"/>
</dbReference>
<keyword evidence="11 15" id="KW-0413">Isomerase</keyword>
<evidence type="ECO:0000256" key="5">
    <source>
        <dbReference type="ARBA" id="ARBA00022490"/>
    </source>
</evidence>
<evidence type="ECO:0000256" key="4">
    <source>
        <dbReference type="ARBA" id="ARBA00022475"/>
    </source>
</evidence>
<feature type="active site" evidence="15">
    <location>
        <position position="381"/>
    </location>
</feature>
<organism evidence="18 19">
    <name type="scientific">Arsenicicoccus bolidensis</name>
    <dbReference type="NCBI Taxonomy" id="229480"/>
    <lineage>
        <taxon>Bacteria</taxon>
        <taxon>Bacillati</taxon>
        <taxon>Actinomycetota</taxon>
        <taxon>Actinomycetes</taxon>
        <taxon>Micrococcales</taxon>
        <taxon>Intrasporangiaceae</taxon>
        <taxon>Arsenicicoccus</taxon>
    </lineage>
</organism>
<dbReference type="HAMAP" id="MF_00202">
    <property type="entry name" value="Idi"/>
    <property type="match status" value="1"/>
</dbReference>
<keyword evidence="15" id="KW-0460">Magnesium</keyword>
<feature type="domain" description="Nudix hydrolase" evidence="17">
    <location>
        <begin position="296"/>
        <end position="432"/>
    </location>
</feature>
<comment type="catalytic activity">
    <reaction evidence="15">
        <text>isopentenyl diphosphate = dimethylallyl diphosphate</text>
        <dbReference type="Rhea" id="RHEA:23284"/>
        <dbReference type="ChEBI" id="CHEBI:57623"/>
        <dbReference type="ChEBI" id="CHEBI:128769"/>
        <dbReference type="EC" id="5.3.3.2"/>
    </reaction>
</comment>
<evidence type="ECO:0000256" key="7">
    <source>
        <dbReference type="ARBA" id="ARBA00022679"/>
    </source>
</evidence>
<dbReference type="EMBL" id="JAKRCV010000001">
    <property type="protein sequence ID" value="MCG7320375.1"/>
    <property type="molecule type" value="Genomic_DNA"/>
</dbReference>
<dbReference type="CDD" id="cd02885">
    <property type="entry name" value="NUDIX_IPP_Isomerase"/>
    <property type="match status" value="1"/>
</dbReference>
<accession>A0ABS9PZM5</accession>
<keyword evidence="15" id="KW-0479">Metal-binding</keyword>
<feature type="active site" evidence="15">
    <location>
        <position position="333"/>
    </location>
</feature>
<comment type="similarity">
    <text evidence="3 15">Belongs to the IPP isomerase type 1 family.</text>
</comment>
<evidence type="ECO:0000313" key="19">
    <source>
        <dbReference type="Proteomes" id="UP001521931"/>
    </source>
</evidence>
<evidence type="ECO:0000256" key="16">
    <source>
        <dbReference type="NCBIfam" id="TIGR02150"/>
    </source>
</evidence>
<keyword evidence="19" id="KW-1185">Reference proteome</keyword>
<dbReference type="SUPFAM" id="SSF53448">
    <property type="entry name" value="Nucleotide-diphospho-sugar transferases"/>
    <property type="match status" value="1"/>
</dbReference>
<evidence type="ECO:0000256" key="2">
    <source>
        <dbReference type="ARBA" id="ARBA00004826"/>
    </source>
</evidence>
<dbReference type="Gene3D" id="3.90.79.10">
    <property type="entry name" value="Nucleoside Triphosphate Pyrophosphohydrolase"/>
    <property type="match status" value="1"/>
</dbReference>
<name>A0ABS9PZM5_9MICO</name>
<dbReference type="GO" id="GO:0004452">
    <property type="term" value="F:isopentenyl-diphosphate delta-isomerase activity"/>
    <property type="evidence" value="ECO:0007669"/>
    <property type="project" value="UniProtKB-EC"/>
</dbReference>
<evidence type="ECO:0000256" key="14">
    <source>
        <dbReference type="ARBA" id="ARBA00038120"/>
    </source>
</evidence>
<comment type="function">
    <text evidence="15">Catalyzes the 1,3-allylic rearrangement of the homoallylic substrate isopentenyl (IPP) to its highly electrophilic allylic isomer, dimethylallyl diphosphate (DMAPP).</text>
</comment>
<comment type="function">
    <text evidence="12">Catalyzes the glycosylation of 4,4'-diaponeurosporenoate, i.e. the esterification of glucose at the C1'' position with the carboxyl group of 4,4'-diaponeurosporenic acid, to form glycosyl-4,4'-diaponeurosporenoate. This is a step in the biosynthesis of staphyloxanthin, an orange pigment present in most staphylococci strains.</text>
</comment>
<evidence type="ECO:0000256" key="9">
    <source>
        <dbReference type="ARBA" id="ARBA00023211"/>
    </source>
</evidence>
<dbReference type="InterPro" id="IPR000086">
    <property type="entry name" value="NUDIX_hydrolase_dom"/>
</dbReference>
<reference evidence="18 19" key="1">
    <citation type="submission" date="2022-02" db="EMBL/GenBank/DDBJ databases">
        <title>Uncovering new skin microbiome diversity through culturing and metagenomics.</title>
        <authorList>
            <person name="Conlan S."/>
            <person name="Deming C."/>
            <person name="Nisc Comparative Sequencing Program N."/>
            <person name="Segre J.A."/>
        </authorList>
    </citation>
    <scope>NUCLEOTIDE SEQUENCE [LARGE SCALE GENOMIC DNA]</scope>
    <source>
        <strain evidence="18 19">ACRQZ</strain>
    </source>
</reference>
<comment type="pathway">
    <text evidence="2 15">Isoprenoid biosynthesis; dimethylallyl diphosphate biosynthesis; dimethylallyl diphosphate from isopentenyl diphosphate: step 1/1.</text>
</comment>
<dbReference type="InterPro" id="IPR029044">
    <property type="entry name" value="Nucleotide-diphossugar_trans"/>
</dbReference>
<protein>
    <recommendedName>
        <fullName evidence="15 16">Isopentenyl-diphosphate Delta-isomerase</fullName>
        <shortName evidence="15">IPP isomerase</shortName>
        <ecNumber evidence="15 16">5.3.3.2</ecNumber>
    </recommendedName>
    <alternativeName>
        <fullName evidence="15">IPP:DMAPP isomerase</fullName>
    </alternativeName>
    <alternativeName>
        <fullName evidence="15">Isopentenyl pyrophosphate isomerase</fullName>
    </alternativeName>
</protein>
<comment type="caution">
    <text evidence="18">The sequence shown here is derived from an EMBL/GenBank/DDBJ whole genome shotgun (WGS) entry which is preliminary data.</text>
</comment>
<dbReference type="Proteomes" id="UP001521931">
    <property type="component" value="Unassembled WGS sequence"/>
</dbReference>
<feature type="binding site" evidence="15">
    <location>
        <position position="353"/>
    </location>
    <ligand>
        <name>Mg(2+)</name>
        <dbReference type="ChEBI" id="CHEBI:18420"/>
    </ligand>
</feature>
<dbReference type="SUPFAM" id="SSF55811">
    <property type="entry name" value="Nudix"/>
    <property type="match status" value="1"/>
</dbReference>
<sequence length="467" mass="49654">MERSDPTISLPRVSVVVPVRDDAEHLRRCLTDLARQSVAPWEVVVVDNGSSDGSAALARSYGARVVTEPVVGVPAAAARGYDSATGEVIARCDADSRLPRDWVARVAGRFASDEHLDGLTGPGVFYDLAPRLAPLATVAYLAGTFAATGAAMAGIPLWGSNMALRRSAWERVRHLVTRDDPELHDDLDLSLALGPRARIVLDPCLRVGVAGRMFHSPSQASRRVRMAMRTLRHGWASGGSPGLRWVDRLGVPIGPGLPARPAVPDTPGAEQVVLLDAAGHAIGTAPKRAVHHESTPLHLAFSCYVVDDQGRVLVTRRARDKATFPGVVTNSVCGHPAPGEDLAAAVARRAADELGLRIGVARVVLPGFAYRAEMDGVVEHELCPVHVAELVGAATDLAPDPTEVDDAWWVPWPELRDGVLDGSTTVSPWCADQVALLADLPDDPRDWPVGDPAALPPAVRDLRLPAS</sequence>
<keyword evidence="4" id="KW-1003">Cell membrane</keyword>
<comment type="cofactor">
    <cofactor evidence="15">
        <name>Mn(2+)</name>
        <dbReference type="ChEBI" id="CHEBI:29035"/>
    </cofactor>
    <text evidence="15">Binds 1 Mn(2+) ion per subunit.</text>
</comment>
<comment type="pathway">
    <text evidence="13">Carotenoid biosynthesis; staphyloxanthin biosynthesis; staphyloxanthin from farnesyl diphosphate: step 4/5.</text>
</comment>
<evidence type="ECO:0000256" key="12">
    <source>
        <dbReference type="ARBA" id="ARBA00037281"/>
    </source>
</evidence>
<keyword evidence="9 15" id="KW-0464">Manganese</keyword>
<dbReference type="InterPro" id="IPR015797">
    <property type="entry name" value="NUDIX_hydrolase-like_dom_sf"/>
</dbReference>
<evidence type="ECO:0000256" key="6">
    <source>
        <dbReference type="ARBA" id="ARBA00022676"/>
    </source>
</evidence>
<comment type="subcellular location">
    <subcellularLocation>
        <location evidence="1">Cell membrane</location>
    </subcellularLocation>
    <subcellularLocation>
        <location evidence="15">Cytoplasm</location>
    </subcellularLocation>
</comment>
<dbReference type="InterPro" id="IPR011876">
    <property type="entry name" value="IsopentenylPP_isomerase_typ1"/>
</dbReference>
<dbReference type="Pfam" id="PF00535">
    <property type="entry name" value="Glycos_transf_2"/>
    <property type="match status" value="1"/>
</dbReference>
<evidence type="ECO:0000313" key="18">
    <source>
        <dbReference type="EMBL" id="MCG7320375.1"/>
    </source>
</evidence>